<protein>
    <recommendedName>
        <fullName evidence="2">Outer membrane protein beta-barrel domain-containing protein</fullName>
    </recommendedName>
</protein>
<evidence type="ECO:0000313" key="1">
    <source>
        <dbReference type="EMBL" id="MPL70563.1"/>
    </source>
</evidence>
<proteinExistence type="predicted"/>
<sequence length="181" mass="18940">MNYVKSMVLLFIVIGIIPLPAETSVPAGDAKTGFSIGGATVLESQKSGGFLEFGFPILRSGATGGLEIRNYISLNGWGLGAGGAAIVTDKLTFGGFLFPLIRSYAFIEGGLGLYGNSSKLMTAMPLIWDFKGGGGVNFYLTPSSSFFAEMGGGVSGYSDMVSQPTGMTGFAAMRMGFRNFF</sequence>
<reference evidence="1" key="1">
    <citation type="submission" date="2019-08" db="EMBL/GenBank/DDBJ databases">
        <authorList>
            <person name="Kucharzyk K."/>
            <person name="Murdoch R.W."/>
            <person name="Higgins S."/>
            <person name="Loffler F."/>
        </authorList>
    </citation>
    <scope>NUCLEOTIDE SEQUENCE</scope>
</reference>
<gene>
    <name evidence="1" type="ORF">SDC9_16320</name>
</gene>
<organism evidence="1">
    <name type="scientific">bioreactor metagenome</name>
    <dbReference type="NCBI Taxonomy" id="1076179"/>
    <lineage>
        <taxon>unclassified sequences</taxon>
        <taxon>metagenomes</taxon>
        <taxon>ecological metagenomes</taxon>
    </lineage>
</organism>
<dbReference type="EMBL" id="VSSQ01000053">
    <property type="protein sequence ID" value="MPL70563.1"/>
    <property type="molecule type" value="Genomic_DNA"/>
</dbReference>
<name>A0A644TUC2_9ZZZZ</name>
<dbReference type="AlphaFoldDB" id="A0A644TUC2"/>
<accession>A0A644TUC2</accession>
<comment type="caution">
    <text evidence="1">The sequence shown here is derived from an EMBL/GenBank/DDBJ whole genome shotgun (WGS) entry which is preliminary data.</text>
</comment>
<evidence type="ECO:0008006" key="2">
    <source>
        <dbReference type="Google" id="ProtNLM"/>
    </source>
</evidence>